<name>A0A6C0I0E8_9ZZZZ</name>
<reference evidence="2" key="1">
    <citation type="journal article" date="2020" name="Nature">
        <title>Giant virus diversity and host interactions through global metagenomics.</title>
        <authorList>
            <person name="Schulz F."/>
            <person name="Roux S."/>
            <person name="Paez-Espino D."/>
            <person name="Jungbluth S."/>
            <person name="Walsh D.A."/>
            <person name="Denef V.J."/>
            <person name="McMahon K.D."/>
            <person name="Konstantinidis K.T."/>
            <person name="Eloe-Fadrosh E.A."/>
            <person name="Kyrpides N.C."/>
            <person name="Woyke T."/>
        </authorList>
    </citation>
    <scope>NUCLEOTIDE SEQUENCE</scope>
    <source>
        <strain evidence="2">GVMAG-M-3300023184-182</strain>
    </source>
</reference>
<sequence>MIYNTNKMTFAQYLYFIVLIIALVIYKKLYKSCQILIDRNNNLHYYHDNRNYLDEYILQNYNIHDYDSNIGYDLEKDNDIVSISFK</sequence>
<accession>A0A6C0I0E8</accession>
<protein>
    <submittedName>
        <fullName evidence="2">Uncharacterized protein</fullName>
    </submittedName>
</protein>
<keyword evidence="1" id="KW-0472">Membrane</keyword>
<feature type="transmembrane region" description="Helical" evidence="1">
    <location>
        <begin position="12"/>
        <end position="30"/>
    </location>
</feature>
<dbReference type="EMBL" id="MN740049">
    <property type="protein sequence ID" value="QHT85875.1"/>
    <property type="molecule type" value="Genomic_DNA"/>
</dbReference>
<proteinExistence type="predicted"/>
<evidence type="ECO:0000256" key="1">
    <source>
        <dbReference type="SAM" id="Phobius"/>
    </source>
</evidence>
<keyword evidence="1" id="KW-1133">Transmembrane helix</keyword>
<organism evidence="2">
    <name type="scientific">viral metagenome</name>
    <dbReference type="NCBI Taxonomy" id="1070528"/>
    <lineage>
        <taxon>unclassified sequences</taxon>
        <taxon>metagenomes</taxon>
        <taxon>organismal metagenomes</taxon>
    </lineage>
</organism>
<keyword evidence="1" id="KW-0812">Transmembrane</keyword>
<evidence type="ECO:0000313" key="2">
    <source>
        <dbReference type="EMBL" id="QHT85875.1"/>
    </source>
</evidence>
<dbReference type="AlphaFoldDB" id="A0A6C0I0E8"/>